<keyword evidence="15" id="KW-1185">Reference proteome</keyword>
<keyword evidence="10 11" id="KW-0472">Membrane</keyword>
<dbReference type="InterPro" id="IPR050428">
    <property type="entry name" value="TCS_sensor_his_kinase"/>
</dbReference>
<feature type="domain" description="HAMP" evidence="13">
    <location>
        <begin position="194"/>
        <end position="245"/>
    </location>
</feature>
<keyword evidence="5" id="KW-0808">Transferase</keyword>
<evidence type="ECO:0000313" key="15">
    <source>
        <dbReference type="Proteomes" id="UP000666240"/>
    </source>
</evidence>
<evidence type="ECO:0000256" key="6">
    <source>
        <dbReference type="ARBA" id="ARBA00022692"/>
    </source>
</evidence>
<keyword evidence="9" id="KW-0902">Two-component regulatory system</keyword>
<evidence type="ECO:0000256" key="2">
    <source>
        <dbReference type="ARBA" id="ARBA00004370"/>
    </source>
</evidence>
<dbReference type="PANTHER" id="PTHR45436">
    <property type="entry name" value="SENSOR HISTIDINE KINASE YKOH"/>
    <property type="match status" value="1"/>
</dbReference>
<feature type="transmembrane region" description="Helical" evidence="11">
    <location>
        <begin position="174"/>
        <end position="197"/>
    </location>
</feature>
<dbReference type="PROSITE" id="PS50109">
    <property type="entry name" value="HIS_KIN"/>
    <property type="match status" value="1"/>
</dbReference>
<evidence type="ECO:0000256" key="8">
    <source>
        <dbReference type="ARBA" id="ARBA00022989"/>
    </source>
</evidence>
<evidence type="ECO:0000256" key="5">
    <source>
        <dbReference type="ARBA" id="ARBA00022679"/>
    </source>
</evidence>
<comment type="subcellular location">
    <subcellularLocation>
        <location evidence="2">Membrane</location>
    </subcellularLocation>
</comment>
<dbReference type="SMART" id="SM00388">
    <property type="entry name" value="HisKA"/>
    <property type="match status" value="1"/>
</dbReference>
<dbReference type="Proteomes" id="UP000666240">
    <property type="component" value="Unassembled WGS sequence"/>
</dbReference>
<keyword evidence="6 11" id="KW-0812">Transmembrane</keyword>
<dbReference type="RefSeq" id="WP_209334913.1">
    <property type="nucleotide sequence ID" value="NZ_JAGIYY010000002.1"/>
</dbReference>
<keyword evidence="4" id="KW-0597">Phosphoprotein</keyword>
<dbReference type="EC" id="2.7.13.3" evidence="3"/>
<dbReference type="InterPro" id="IPR004358">
    <property type="entry name" value="Sig_transdc_His_kin-like_C"/>
</dbReference>
<dbReference type="Gene3D" id="3.30.565.10">
    <property type="entry name" value="Histidine kinase-like ATPase, C-terminal domain"/>
    <property type="match status" value="1"/>
</dbReference>
<proteinExistence type="predicted"/>
<feature type="transmembrane region" description="Helical" evidence="11">
    <location>
        <begin position="12"/>
        <end position="35"/>
    </location>
</feature>
<name>A0A8J7RI98_9HYPH</name>
<keyword evidence="8 11" id="KW-1133">Transmembrane helix</keyword>
<dbReference type="PANTHER" id="PTHR45436:SF5">
    <property type="entry name" value="SENSOR HISTIDINE KINASE TRCS"/>
    <property type="match status" value="1"/>
</dbReference>
<dbReference type="InterPro" id="IPR003594">
    <property type="entry name" value="HATPase_dom"/>
</dbReference>
<sequence length="458" mass="50784">MIRFPRSLTIRVLALSTLWAVLSLVAIATVISALYRQSSERSFDSLLSAHLFNLIGAASVSPDGRLQGSPDLGDVRYVIPRSGWYWSVEPLSENLEGRLRSLSFIGNVDSPTLVQVPFDNRFQRSYAANGLNGERVKVIENEFVLDDQNRIARFRVMGNLSELEAEIAEFEHSVYAYLFLFGLGTVAFNAAAILFGLKPLARVRAALSAVREGTAHRLDGVFPPEVEPLVNETNALIENNRRIVERSRTQVGNLAHSLKTPLAIIMNEGRAMNTEQGRLLDDQAKAMRQQIENYLQRARIAAQRDSVVFRTSVRQPIERLARVMEKLNPEKRIDLVFGSDADIIFAGEEGDLEEITGNLFENAMKWSRERTRISTDVAQSAAGADRFLLTIEDDGPGIAADQRHEALKRGKRLDETKPGSGLGLSIVSDLVSEYGGALRLDRSELGGLKVIVELPRAT</sequence>
<dbReference type="SUPFAM" id="SSF55874">
    <property type="entry name" value="ATPase domain of HSP90 chaperone/DNA topoisomerase II/histidine kinase"/>
    <property type="match status" value="1"/>
</dbReference>
<evidence type="ECO:0000256" key="7">
    <source>
        <dbReference type="ARBA" id="ARBA00022777"/>
    </source>
</evidence>
<dbReference type="PROSITE" id="PS50885">
    <property type="entry name" value="HAMP"/>
    <property type="match status" value="1"/>
</dbReference>
<evidence type="ECO:0000256" key="10">
    <source>
        <dbReference type="ARBA" id="ARBA00023136"/>
    </source>
</evidence>
<dbReference type="InterPro" id="IPR003660">
    <property type="entry name" value="HAMP_dom"/>
</dbReference>
<dbReference type="GO" id="GO:0000155">
    <property type="term" value="F:phosphorelay sensor kinase activity"/>
    <property type="evidence" value="ECO:0007669"/>
    <property type="project" value="InterPro"/>
</dbReference>
<reference evidence="14" key="1">
    <citation type="submission" date="2021-03" db="EMBL/GenBank/DDBJ databases">
        <title>Genome sequencing and assembly of Tianweitania sediminis.</title>
        <authorList>
            <person name="Chhetri G."/>
        </authorList>
    </citation>
    <scope>NUCLEOTIDE SEQUENCE</scope>
    <source>
        <strain evidence="14">Z8</strain>
    </source>
</reference>
<evidence type="ECO:0000259" key="12">
    <source>
        <dbReference type="PROSITE" id="PS50109"/>
    </source>
</evidence>
<dbReference type="InterPro" id="IPR005467">
    <property type="entry name" value="His_kinase_dom"/>
</dbReference>
<evidence type="ECO:0000256" key="3">
    <source>
        <dbReference type="ARBA" id="ARBA00012438"/>
    </source>
</evidence>
<dbReference type="Pfam" id="PF02518">
    <property type="entry name" value="HATPase_c"/>
    <property type="match status" value="1"/>
</dbReference>
<evidence type="ECO:0000313" key="14">
    <source>
        <dbReference type="EMBL" id="MBP0438911.1"/>
    </source>
</evidence>
<organism evidence="14 15">
    <name type="scientific">Tianweitania sediminis</name>
    <dbReference type="NCBI Taxonomy" id="1502156"/>
    <lineage>
        <taxon>Bacteria</taxon>
        <taxon>Pseudomonadati</taxon>
        <taxon>Pseudomonadota</taxon>
        <taxon>Alphaproteobacteria</taxon>
        <taxon>Hyphomicrobiales</taxon>
        <taxon>Phyllobacteriaceae</taxon>
        <taxon>Tianweitania</taxon>
    </lineage>
</organism>
<comment type="catalytic activity">
    <reaction evidence="1">
        <text>ATP + protein L-histidine = ADP + protein N-phospho-L-histidine.</text>
        <dbReference type="EC" id="2.7.13.3"/>
    </reaction>
</comment>
<evidence type="ECO:0000256" key="11">
    <source>
        <dbReference type="SAM" id="Phobius"/>
    </source>
</evidence>
<evidence type="ECO:0000256" key="1">
    <source>
        <dbReference type="ARBA" id="ARBA00000085"/>
    </source>
</evidence>
<dbReference type="InterPro" id="IPR003661">
    <property type="entry name" value="HisK_dim/P_dom"/>
</dbReference>
<dbReference type="EMBL" id="JAGIYY010000002">
    <property type="protein sequence ID" value="MBP0438911.1"/>
    <property type="molecule type" value="Genomic_DNA"/>
</dbReference>
<dbReference type="CDD" id="cd00082">
    <property type="entry name" value="HisKA"/>
    <property type="match status" value="1"/>
</dbReference>
<gene>
    <name evidence="14" type="ORF">J5Y06_09645</name>
</gene>
<evidence type="ECO:0000256" key="4">
    <source>
        <dbReference type="ARBA" id="ARBA00022553"/>
    </source>
</evidence>
<dbReference type="Gene3D" id="1.10.287.130">
    <property type="match status" value="1"/>
</dbReference>
<accession>A0A8J7RI98</accession>
<protein>
    <recommendedName>
        <fullName evidence="3">histidine kinase</fullName>
        <ecNumber evidence="3">2.7.13.3</ecNumber>
    </recommendedName>
</protein>
<dbReference type="SMART" id="SM00387">
    <property type="entry name" value="HATPase_c"/>
    <property type="match status" value="1"/>
</dbReference>
<feature type="domain" description="Histidine kinase" evidence="12">
    <location>
        <begin position="253"/>
        <end position="458"/>
    </location>
</feature>
<comment type="caution">
    <text evidence="14">The sequence shown here is derived from an EMBL/GenBank/DDBJ whole genome shotgun (WGS) entry which is preliminary data.</text>
</comment>
<dbReference type="PRINTS" id="PR00344">
    <property type="entry name" value="BCTRLSENSOR"/>
</dbReference>
<dbReference type="InterPro" id="IPR036890">
    <property type="entry name" value="HATPase_C_sf"/>
</dbReference>
<dbReference type="InterPro" id="IPR036097">
    <property type="entry name" value="HisK_dim/P_sf"/>
</dbReference>
<evidence type="ECO:0000259" key="13">
    <source>
        <dbReference type="PROSITE" id="PS50885"/>
    </source>
</evidence>
<dbReference type="SUPFAM" id="SSF47384">
    <property type="entry name" value="Homodimeric domain of signal transducing histidine kinase"/>
    <property type="match status" value="1"/>
</dbReference>
<evidence type="ECO:0000256" key="9">
    <source>
        <dbReference type="ARBA" id="ARBA00023012"/>
    </source>
</evidence>
<keyword evidence="7 14" id="KW-0418">Kinase</keyword>
<dbReference type="AlphaFoldDB" id="A0A8J7RI98"/>
<dbReference type="GO" id="GO:0005886">
    <property type="term" value="C:plasma membrane"/>
    <property type="evidence" value="ECO:0007669"/>
    <property type="project" value="TreeGrafter"/>
</dbReference>